<dbReference type="InterPro" id="IPR017941">
    <property type="entry name" value="Rieske_2Fe-2S"/>
</dbReference>
<evidence type="ECO:0000313" key="8">
    <source>
        <dbReference type="EMBL" id="QGZ31180.1"/>
    </source>
</evidence>
<accession>A0A6I6LPT8</accession>
<dbReference type="InterPro" id="IPR036922">
    <property type="entry name" value="Rieske_2Fe-2S_sf"/>
</dbReference>
<dbReference type="Proteomes" id="UP000438983">
    <property type="component" value="Chromosome"/>
</dbReference>
<comment type="cofactor">
    <cofactor evidence="5">
        <name>[2Fe-2S] cluster</name>
        <dbReference type="ChEBI" id="CHEBI:190135"/>
    </cofactor>
</comment>
<keyword evidence="3" id="KW-0408">Iron</keyword>
<gene>
    <name evidence="8" type="ORF">GQA94_14320</name>
</gene>
<protein>
    <submittedName>
        <fullName evidence="8">Rieske 2Fe-2S domain-containing protein</fullName>
    </submittedName>
</protein>
<feature type="domain" description="Rieske" evidence="7">
    <location>
        <begin position="17"/>
        <end position="111"/>
    </location>
</feature>
<evidence type="ECO:0000256" key="6">
    <source>
        <dbReference type="ARBA" id="ARBA00038001"/>
    </source>
</evidence>
<dbReference type="AlphaFoldDB" id="A0A6I6LPT8"/>
<name>A0A6I6LPT8_STUST</name>
<dbReference type="EMBL" id="CP046902">
    <property type="protein sequence ID" value="QGZ31180.1"/>
    <property type="molecule type" value="Genomic_DNA"/>
</dbReference>
<dbReference type="GO" id="GO:0051537">
    <property type="term" value="F:2 iron, 2 sulfur cluster binding"/>
    <property type="evidence" value="ECO:0007669"/>
    <property type="project" value="UniProtKB-KW"/>
</dbReference>
<evidence type="ECO:0000256" key="4">
    <source>
        <dbReference type="ARBA" id="ARBA00023014"/>
    </source>
</evidence>
<evidence type="ECO:0000259" key="7">
    <source>
        <dbReference type="PROSITE" id="PS51296"/>
    </source>
</evidence>
<dbReference type="Pfam" id="PF00355">
    <property type="entry name" value="Rieske"/>
    <property type="match status" value="1"/>
</dbReference>
<dbReference type="PANTHER" id="PTHR21496">
    <property type="entry name" value="FERREDOXIN-RELATED"/>
    <property type="match status" value="1"/>
</dbReference>
<dbReference type="PROSITE" id="PS51296">
    <property type="entry name" value="RIESKE"/>
    <property type="match status" value="1"/>
</dbReference>
<dbReference type="CDD" id="cd03467">
    <property type="entry name" value="Rieske"/>
    <property type="match status" value="1"/>
</dbReference>
<reference evidence="8 9" key="1">
    <citation type="submission" date="2019-12" db="EMBL/GenBank/DDBJ databases">
        <title>Complete genome sequence of Pseudomonas stutzeri.</title>
        <authorList>
            <person name="Lim S.R."/>
            <person name="Kim J.H."/>
        </authorList>
    </citation>
    <scope>NUCLEOTIDE SEQUENCE [LARGE SCALE GENOMIC DNA]</scope>
    <source>
        <strain evidence="8 9">PM101005</strain>
    </source>
</reference>
<keyword evidence="2" id="KW-0479">Metal-binding</keyword>
<dbReference type="RefSeq" id="WP_158188643.1">
    <property type="nucleotide sequence ID" value="NZ_CP046902.1"/>
</dbReference>
<keyword evidence="4" id="KW-0411">Iron-sulfur</keyword>
<dbReference type="Gene3D" id="2.102.10.10">
    <property type="entry name" value="Rieske [2Fe-2S] iron-sulphur domain"/>
    <property type="match status" value="1"/>
</dbReference>
<evidence type="ECO:0000256" key="2">
    <source>
        <dbReference type="ARBA" id="ARBA00022723"/>
    </source>
</evidence>
<dbReference type="PANTHER" id="PTHR21496:SF0">
    <property type="entry name" value="RIESKE DOMAIN-CONTAINING PROTEIN"/>
    <property type="match status" value="1"/>
</dbReference>
<keyword evidence="1" id="KW-0001">2Fe-2S</keyword>
<sequence>MSTLESAELIATSGTFQRIGSVAALLSGEPLGAVVDGKEVAVFAADGGFVATSGICPHAQGPLHEGEVEDGVLTCPWHGWTFNLESGQCDEDPGLCLERYEVKVEGDDILVRV</sequence>
<evidence type="ECO:0000256" key="3">
    <source>
        <dbReference type="ARBA" id="ARBA00023004"/>
    </source>
</evidence>
<evidence type="ECO:0000256" key="1">
    <source>
        <dbReference type="ARBA" id="ARBA00022714"/>
    </source>
</evidence>
<dbReference type="GO" id="GO:0046872">
    <property type="term" value="F:metal ion binding"/>
    <property type="evidence" value="ECO:0007669"/>
    <property type="project" value="UniProtKB-KW"/>
</dbReference>
<evidence type="ECO:0000256" key="5">
    <source>
        <dbReference type="ARBA" id="ARBA00034078"/>
    </source>
</evidence>
<dbReference type="SUPFAM" id="SSF50022">
    <property type="entry name" value="ISP domain"/>
    <property type="match status" value="1"/>
</dbReference>
<proteinExistence type="inferred from homology"/>
<evidence type="ECO:0000313" key="9">
    <source>
        <dbReference type="Proteomes" id="UP000438983"/>
    </source>
</evidence>
<organism evidence="8 9">
    <name type="scientific">Stutzerimonas stutzeri</name>
    <name type="common">Pseudomonas stutzeri</name>
    <dbReference type="NCBI Taxonomy" id="316"/>
    <lineage>
        <taxon>Bacteria</taxon>
        <taxon>Pseudomonadati</taxon>
        <taxon>Pseudomonadota</taxon>
        <taxon>Gammaproteobacteria</taxon>
        <taxon>Pseudomonadales</taxon>
        <taxon>Pseudomonadaceae</taxon>
        <taxon>Stutzerimonas</taxon>
    </lineage>
</organism>
<comment type="similarity">
    <text evidence="6">Belongs to the bacterial ring-hydroxylating dioxygenase ferredoxin component family.</text>
</comment>
<dbReference type="OrthoDB" id="9800167at2"/>